<reference evidence="1 2" key="1">
    <citation type="journal article" date="2019" name="Commun. Biol.">
        <title>The bagworm genome reveals a unique fibroin gene that provides high tensile strength.</title>
        <authorList>
            <person name="Kono N."/>
            <person name="Nakamura H."/>
            <person name="Ohtoshi R."/>
            <person name="Tomita M."/>
            <person name="Numata K."/>
            <person name="Arakawa K."/>
        </authorList>
    </citation>
    <scope>NUCLEOTIDE SEQUENCE [LARGE SCALE GENOMIC DNA]</scope>
</reference>
<evidence type="ECO:0000313" key="1">
    <source>
        <dbReference type="EMBL" id="GBO99912.1"/>
    </source>
</evidence>
<evidence type="ECO:0000313" key="2">
    <source>
        <dbReference type="Proteomes" id="UP000299102"/>
    </source>
</evidence>
<organism evidence="1 2">
    <name type="scientific">Eumeta variegata</name>
    <name type="common">Bagworm moth</name>
    <name type="synonym">Eumeta japonica</name>
    <dbReference type="NCBI Taxonomy" id="151549"/>
    <lineage>
        <taxon>Eukaryota</taxon>
        <taxon>Metazoa</taxon>
        <taxon>Ecdysozoa</taxon>
        <taxon>Arthropoda</taxon>
        <taxon>Hexapoda</taxon>
        <taxon>Insecta</taxon>
        <taxon>Pterygota</taxon>
        <taxon>Neoptera</taxon>
        <taxon>Endopterygota</taxon>
        <taxon>Lepidoptera</taxon>
        <taxon>Glossata</taxon>
        <taxon>Ditrysia</taxon>
        <taxon>Tineoidea</taxon>
        <taxon>Psychidae</taxon>
        <taxon>Oiketicinae</taxon>
        <taxon>Eumeta</taxon>
    </lineage>
</organism>
<sequence length="70" mass="8165">MALVRSPQYIGHIGIESRGDSTWVESPAMRRERGERRVSLNSEVCSSDRSDRTFYGLKIKWCRRCLVRYG</sequence>
<protein>
    <submittedName>
        <fullName evidence="1">Uncharacterized protein</fullName>
    </submittedName>
</protein>
<dbReference type="Proteomes" id="UP000299102">
    <property type="component" value="Unassembled WGS sequence"/>
</dbReference>
<keyword evidence="2" id="KW-1185">Reference proteome</keyword>
<comment type="caution">
    <text evidence="1">The sequence shown here is derived from an EMBL/GenBank/DDBJ whole genome shotgun (WGS) entry which is preliminary data.</text>
</comment>
<dbReference type="EMBL" id="BGZK01003319">
    <property type="protein sequence ID" value="GBO99912.1"/>
    <property type="molecule type" value="Genomic_DNA"/>
</dbReference>
<gene>
    <name evidence="1" type="ORF">EVAR_97549_1</name>
</gene>
<name>A0A4C1SCK6_EUMVA</name>
<dbReference type="AlphaFoldDB" id="A0A4C1SCK6"/>
<proteinExistence type="predicted"/>
<accession>A0A4C1SCK6</accession>